<evidence type="ECO:0000256" key="5">
    <source>
        <dbReference type="ARBA" id="ARBA00022801"/>
    </source>
</evidence>
<dbReference type="Pfam" id="PF00271">
    <property type="entry name" value="Helicase_C"/>
    <property type="match status" value="1"/>
</dbReference>
<dbReference type="Pfam" id="PF18319">
    <property type="entry name" value="Zn_ribbon_PriA"/>
    <property type="match status" value="1"/>
</dbReference>
<dbReference type="GO" id="GO:0008270">
    <property type="term" value="F:zinc ion binding"/>
    <property type="evidence" value="ECO:0007669"/>
    <property type="project" value="UniProtKB-UniRule"/>
</dbReference>
<evidence type="ECO:0000256" key="12">
    <source>
        <dbReference type="HAMAP-Rule" id="MF_00983"/>
    </source>
</evidence>
<evidence type="ECO:0000313" key="16">
    <source>
        <dbReference type="Proteomes" id="UP000295008"/>
    </source>
</evidence>
<dbReference type="EMBL" id="SLUN01000022">
    <property type="protein sequence ID" value="TCL62969.1"/>
    <property type="molecule type" value="Genomic_DNA"/>
</dbReference>
<evidence type="ECO:0000256" key="3">
    <source>
        <dbReference type="ARBA" id="ARBA00022723"/>
    </source>
</evidence>
<dbReference type="PANTHER" id="PTHR30580">
    <property type="entry name" value="PRIMOSOMAL PROTEIN N"/>
    <property type="match status" value="1"/>
</dbReference>
<dbReference type="SUPFAM" id="SSF52540">
    <property type="entry name" value="P-loop containing nucleoside triphosphate hydrolases"/>
    <property type="match status" value="2"/>
</dbReference>
<dbReference type="NCBIfam" id="TIGR00595">
    <property type="entry name" value="priA"/>
    <property type="match status" value="1"/>
</dbReference>
<keyword evidence="1 12" id="KW-0639">Primosome</keyword>
<keyword evidence="16" id="KW-1185">Reference proteome</keyword>
<dbReference type="GO" id="GO:0043138">
    <property type="term" value="F:3'-5' DNA helicase activity"/>
    <property type="evidence" value="ECO:0007669"/>
    <property type="project" value="UniProtKB-EC"/>
</dbReference>
<dbReference type="PROSITE" id="PS51194">
    <property type="entry name" value="HELICASE_CTER"/>
    <property type="match status" value="1"/>
</dbReference>
<gene>
    <name evidence="12" type="primary">priA</name>
    <name evidence="15" type="ORF">EDC14_102223</name>
</gene>
<dbReference type="CDD" id="cd17929">
    <property type="entry name" value="DEXHc_priA"/>
    <property type="match status" value="1"/>
</dbReference>
<sequence length="816" mass="92541">MIAKILIATQAQQLDRLFDYEVPESMAPIVKVGARVLVPFQNRLNMGYVWQLVEEPECAHVKTIHELLDKTPLINAVQYRLINQLAEYYFCSRVDVIKCCLPPGINFRKKRYYRVQPELLPRLEQQLATLFPVPAVTETLQLLAAGAKANWTAEGWQKKLSHLPKVWDYLLAQHILLPTSELTEPKVAPKKIRLLQLAPGACFEGESAPAKRIQTSLTLHPPGLTRSQLCAAAEVSSSVLDRLCREAKLTACETTQERIPVGLTETAAARQITLTEQQQRALEVILDPGSQRCLLLHGITGSGKTEVYFEAALDRIREGFQVLYLVPEISLTPQTLERAKRCFGKEVALLHSNMSDGERYDQWFKIRNGTARFVLGARSAVFAPFTNLGLIIVDEEHESSYKQEDTPRYHTRWVVEKLAEMTGAKAVFGSATPAVEAFYLAQTGRYGYLHLEQRYNQRHLPEVTMVDMREELRSGNKNILSRLLRESIQKTLDRKEQVILLLNRRGYATFVLCRDCGQALRCPSCDVSLTYHQNERFLRCHYCDYRMAIPETCPHCQSSRIRYFGNGTQKLEEELGLCFPEAGIIRMDVDSTSRKGAHYEIYHKLTDGSVDILLGTQMIAKGFDLPRVTLVGVISADSTLNIPDFRAAERTFQLLTQVAGRAGRGSQPGHVIFQSYNQEHYSLQNARSHNYLGFYEREIACRQELRFPPFAELVKIGFTGLRSETVSAAAAEFYRLLQGQLQQRVPEAAALNAVELLGPAPALIPKIQDNYRWQILVKSAEPSLLERIVKKAWDDFAGRKSPEVRIYRDRNPYSII</sequence>
<dbReference type="InterPro" id="IPR040498">
    <property type="entry name" value="PriA_CRR"/>
</dbReference>
<dbReference type="FunFam" id="3.40.1440.60:FF:000001">
    <property type="entry name" value="Primosomal protein N"/>
    <property type="match status" value="1"/>
</dbReference>
<dbReference type="HAMAP" id="MF_00983">
    <property type="entry name" value="PriA"/>
    <property type="match status" value="1"/>
</dbReference>
<dbReference type="Pfam" id="PF00270">
    <property type="entry name" value="DEAD"/>
    <property type="match status" value="1"/>
</dbReference>
<dbReference type="InterPro" id="IPR041236">
    <property type="entry name" value="PriA_C"/>
</dbReference>
<name>A0A4R1RBB5_HYDET</name>
<evidence type="ECO:0000256" key="6">
    <source>
        <dbReference type="ARBA" id="ARBA00022806"/>
    </source>
</evidence>
<feature type="binding site" evidence="12">
    <location>
        <position position="516"/>
    </location>
    <ligand>
        <name>Zn(2+)</name>
        <dbReference type="ChEBI" id="CHEBI:29105"/>
        <label>1</label>
    </ligand>
</feature>
<comment type="catalytic activity">
    <reaction evidence="11 12">
        <text>ATP + H2O = ADP + phosphate + H(+)</text>
        <dbReference type="Rhea" id="RHEA:13065"/>
        <dbReference type="ChEBI" id="CHEBI:15377"/>
        <dbReference type="ChEBI" id="CHEBI:15378"/>
        <dbReference type="ChEBI" id="CHEBI:30616"/>
        <dbReference type="ChEBI" id="CHEBI:43474"/>
        <dbReference type="ChEBI" id="CHEBI:456216"/>
        <dbReference type="EC" id="5.6.2.4"/>
    </reaction>
</comment>
<dbReference type="GO" id="GO:0016887">
    <property type="term" value="F:ATP hydrolysis activity"/>
    <property type="evidence" value="ECO:0007669"/>
    <property type="project" value="RHEA"/>
</dbReference>
<keyword evidence="7 12" id="KW-0862">Zinc</keyword>
<evidence type="ECO:0000256" key="9">
    <source>
        <dbReference type="ARBA" id="ARBA00023125"/>
    </source>
</evidence>
<dbReference type="Pfam" id="PF18074">
    <property type="entry name" value="PriA_C"/>
    <property type="match status" value="1"/>
</dbReference>
<dbReference type="FunFam" id="3.40.50.300:FF:000489">
    <property type="entry name" value="Primosome assembly protein PriA"/>
    <property type="match status" value="1"/>
</dbReference>
<keyword evidence="4 12" id="KW-0547">Nucleotide-binding</keyword>
<evidence type="ECO:0000256" key="4">
    <source>
        <dbReference type="ARBA" id="ARBA00022741"/>
    </source>
</evidence>
<evidence type="ECO:0000259" key="13">
    <source>
        <dbReference type="PROSITE" id="PS51192"/>
    </source>
</evidence>
<comment type="cofactor">
    <cofactor evidence="12">
        <name>Zn(2+)</name>
        <dbReference type="ChEBI" id="CHEBI:29105"/>
    </cofactor>
    <text evidence="12">Binds 2 zinc ions per subunit.</text>
</comment>
<keyword evidence="3 12" id="KW-0479">Metal-binding</keyword>
<dbReference type="AlphaFoldDB" id="A0A4R1RBB5"/>
<reference evidence="15 16" key="1">
    <citation type="submission" date="2019-03" db="EMBL/GenBank/DDBJ databases">
        <title>Genomic Encyclopedia of Type Strains, Phase IV (KMG-IV): sequencing the most valuable type-strain genomes for metagenomic binning, comparative biology and taxonomic classification.</title>
        <authorList>
            <person name="Goeker M."/>
        </authorList>
    </citation>
    <scope>NUCLEOTIDE SEQUENCE [LARGE SCALE GENOMIC DNA]</scope>
    <source>
        <strain evidence="15 16">LX-B</strain>
    </source>
</reference>
<feature type="domain" description="Helicase ATP-binding" evidence="13">
    <location>
        <begin position="285"/>
        <end position="451"/>
    </location>
</feature>
<dbReference type="PROSITE" id="PS51192">
    <property type="entry name" value="HELICASE_ATP_BIND_1"/>
    <property type="match status" value="1"/>
</dbReference>
<feature type="binding site" evidence="12">
    <location>
        <position position="522"/>
    </location>
    <ligand>
        <name>Zn(2+)</name>
        <dbReference type="ChEBI" id="CHEBI:29105"/>
        <label>2</label>
    </ligand>
</feature>
<evidence type="ECO:0000259" key="14">
    <source>
        <dbReference type="PROSITE" id="PS51194"/>
    </source>
</evidence>
<dbReference type="RefSeq" id="WP_132015439.1">
    <property type="nucleotide sequence ID" value="NZ_SLUN01000022.1"/>
</dbReference>
<keyword evidence="8 12" id="KW-0067">ATP-binding</keyword>
<keyword evidence="5 12" id="KW-0378">Hydrolase</keyword>
<comment type="similarity">
    <text evidence="12">Belongs to the helicase family. PriA subfamily.</text>
</comment>
<dbReference type="SMART" id="SM00490">
    <property type="entry name" value="HELICc"/>
    <property type="match status" value="1"/>
</dbReference>
<dbReference type="PANTHER" id="PTHR30580:SF0">
    <property type="entry name" value="PRIMOSOMAL PROTEIN N"/>
    <property type="match status" value="1"/>
</dbReference>
<dbReference type="GO" id="GO:0006269">
    <property type="term" value="P:DNA replication, synthesis of primer"/>
    <property type="evidence" value="ECO:0007669"/>
    <property type="project" value="UniProtKB-KW"/>
</dbReference>
<dbReference type="InterPro" id="IPR001650">
    <property type="entry name" value="Helicase_C-like"/>
</dbReference>
<evidence type="ECO:0000256" key="10">
    <source>
        <dbReference type="ARBA" id="ARBA00023235"/>
    </source>
</evidence>
<proteinExistence type="inferred from homology"/>
<dbReference type="Gene3D" id="3.40.50.300">
    <property type="entry name" value="P-loop containing nucleotide triphosphate hydrolases"/>
    <property type="match status" value="2"/>
</dbReference>
<dbReference type="Gene3D" id="3.40.1440.60">
    <property type="entry name" value="PriA, 3(prime) DNA-binding domain"/>
    <property type="match status" value="1"/>
</dbReference>
<feature type="binding site" evidence="12">
    <location>
        <position position="513"/>
    </location>
    <ligand>
        <name>Zn(2+)</name>
        <dbReference type="ChEBI" id="CHEBI:29105"/>
        <label>1</label>
    </ligand>
</feature>
<dbReference type="InterPro" id="IPR027417">
    <property type="entry name" value="P-loop_NTPase"/>
</dbReference>
<dbReference type="Proteomes" id="UP000295008">
    <property type="component" value="Unassembled WGS sequence"/>
</dbReference>
<dbReference type="GO" id="GO:0006310">
    <property type="term" value="P:DNA recombination"/>
    <property type="evidence" value="ECO:0007669"/>
    <property type="project" value="InterPro"/>
</dbReference>
<dbReference type="SMART" id="SM00487">
    <property type="entry name" value="DEXDc"/>
    <property type="match status" value="1"/>
</dbReference>
<evidence type="ECO:0000256" key="7">
    <source>
        <dbReference type="ARBA" id="ARBA00022833"/>
    </source>
</evidence>
<dbReference type="NCBIfam" id="NF004066">
    <property type="entry name" value="PRK05580.1-3"/>
    <property type="match status" value="1"/>
</dbReference>
<dbReference type="InterPro" id="IPR014001">
    <property type="entry name" value="Helicase_ATP-bd"/>
</dbReference>
<comment type="caution">
    <text evidence="15">The sequence shown here is derived from an EMBL/GenBank/DDBJ whole genome shotgun (WGS) entry which is preliminary data.</text>
</comment>
<dbReference type="InterPro" id="IPR011545">
    <property type="entry name" value="DEAD/DEAH_box_helicase_dom"/>
</dbReference>
<dbReference type="GO" id="GO:1990077">
    <property type="term" value="C:primosome complex"/>
    <property type="evidence" value="ECO:0007669"/>
    <property type="project" value="UniProtKB-UniRule"/>
</dbReference>
<protein>
    <recommendedName>
        <fullName evidence="12">Replication restart protein PriA</fullName>
    </recommendedName>
    <alternativeName>
        <fullName evidence="12">ATP-dependent DNA helicase PriA</fullName>
        <ecNumber evidence="12">5.6.2.4</ecNumber>
    </alternativeName>
    <alternativeName>
        <fullName evidence="12">DNA 3'-5' helicase PriA</fullName>
    </alternativeName>
</protein>
<keyword evidence="6 12" id="KW-0347">Helicase</keyword>
<feature type="binding site" evidence="12">
    <location>
        <position position="543"/>
    </location>
    <ligand>
        <name>Zn(2+)</name>
        <dbReference type="ChEBI" id="CHEBI:29105"/>
        <label>2</label>
    </ligand>
</feature>
<dbReference type="InterPro" id="IPR042115">
    <property type="entry name" value="PriA_3primeBD_sf"/>
</dbReference>
<evidence type="ECO:0000256" key="1">
    <source>
        <dbReference type="ARBA" id="ARBA00022515"/>
    </source>
</evidence>
<evidence type="ECO:0000256" key="11">
    <source>
        <dbReference type="ARBA" id="ARBA00048988"/>
    </source>
</evidence>
<feature type="binding site" evidence="12">
    <location>
        <position position="540"/>
    </location>
    <ligand>
        <name>Zn(2+)</name>
        <dbReference type="ChEBI" id="CHEBI:29105"/>
        <label>2</label>
    </ligand>
</feature>
<dbReference type="GO" id="GO:0006302">
    <property type="term" value="P:double-strand break repair"/>
    <property type="evidence" value="ECO:0007669"/>
    <property type="project" value="InterPro"/>
</dbReference>
<dbReference type="GO" id="GO:0006270">
    <property type="term" value="P:DNA replication initiation"/>
    <property type="evidence" value="ECO:0007669"/>
    <property type="project" value="TreeGrafter"/>
</dbReference>
<keyword evidence="10 12" id="KW-0413">Isomerase</keyword>
<feature type="binding site" evidence="12">
    <location>
        <position position="553"/>
    </location>
    <ligand>
        <name>Zn(2+)</name>
        <dbReference type="ChEBI" id="CHEBI:29105"/>
        <label>1</label>
    </ligand>
</feature>
<feature type="binding site" evidence="12">
    <location>
        <position position="525"/>
    </location>
    <ligand>
        <name>Zn(2+)</name>
        <dbReference type="ChEBI" id="CHEBI:29105"/>
        <label>2</label>
    </ligand>
</feature>
<feature type="binding site" evidence="12">
    <location>
        <position position="556"/>
    </location>
    <ligand>
        <name>Zn(2+)</name>
        <dbReference type="ChEBI" id="CHEBI:29105"/>
        <label>1</label>
    </ligand>
</feature>
<dbReference type="EC" id="5.6.2.4" evidence="12"/>
<dbReference type="InterPro" id="IPR041222">
    <property type="entry name" value="PriA_3primeBD"/>
</dbReference>
<dbReference type="CDD" id="cd18804">
    <property type="entry name" value="SF2_C_priA"/>
    <property type="match status" value="1"/>
</dbReference>
<comment type="function">
    <text evidence="12">Initiates the restart of stalled replication forks, which reloads the replicative helicase on sites other than the origin of replication. Recognizes and binds to abandoned replication forks and remodels them to uncover a helicase loading site. Promotes assembly of the primosome at these replication forks.</text>
</comment>
<organism evidence="15 16">
    <name type="scientific">Hydrogenispora ethanolica</name>
    <dbReference type="NCBI Taxonomy" id="1082276"/>
    <lineage>
        <taxon>Bacteria</taxon>
        <taxon>Bacillati</taxon>
        <taxon>Bacillota</taxon>
        <taxon>Hydrogenispora</taxon>
    </lineage>
</organism>
<dbReference type="InterPro" id="IPR005259">
    <property type="entry name" value="PriA"/>
</dbReference>
<evidence type="ECO:0000313" key="15">
    <source>
        <dbReference type="EMBL" id="TCL62969.1"/>
    </source>
</evidence>
<dbReference type="GO" id="GO:0003677">
    <property type="term" value="F:DNA binding"/>
    <property type="evidence" value="ECO:0007669"/>
    <property type="project" value="UniProtKB-UniRule"/>
</dbReference>
<keyword evidence="9 12" id="KW-0238">DNA-binding</keyword>
<feature type="domain" description="Helicase C-terminal" evidence="14">
    <location>
        <begin position="548"/>
        <end position="705"/>
    </location>
</feature>
<dbReference type="Pfam" id="PF17764">
    <property type="entry name" value="PriA_3primeBD"/>
    <property type="match status" value="1"/>
</dbReference>
<evidence type="ECO:0000256" key="8">
    <source>
        <dbReference type="ARBA" id="ARBA00022840"/>
    </source>
</evidence>
<keyword evidence="2 12" id="KW-0235">DNA replication</keyword>
<comment type="catalytic activity">
    <reaction evidence="12">
        <text>Couples ATP hydrolysis with the unwinding of duplex DNA by translocating in the 3'-5' direction.</text>
        <dbReference type="EC" id="5.6.2.4"/>
    </reaction>
</comment>
<dbReference type="OrthoDB" id="9759544at2"/>
<comment type="subunit">
    <text evidence="12">Component of the replication restart primosome.</text>
</comment>
<evidence type="ECO:0000256" key="2">
    <source>
        <dbReference type="ARBA" id="ARBA00022705"/>
    </source>
</evidence>
<accession>A0A4R1RBB5</accession>
<dbReference type="GO" id="GO:0005524">
    <property type="term" value="F:ATP binding"/>
    <property type="evidence" value="ECO:0007669"/>
    <property type="project" value="UniProtKB-UniRule"/>
</dbReference>